<keyword evidence="7 18" id="KW-0808">Transferase</keyword>
<dbReference type="InterPro" id="IPR014032">
    <property type="entry name" value="Peptidase_A24A_bac"/>
</dbReference>
<comment type="similarity">
    <text evidence="2 17">Belongs to the peptidase A24 family.</text>
</comment>
<evidence type="ECO:0000259" key="21">
    <source>
        <dbReference type="Pfam" id="PF06750"/>
    </source>
</evidence>
<evidence type="ECO:0000256" key="18">
    <source>
        <dbReference type="RuleBase" id="RU003794"/>
    </source>
</evidence>
<evidence type="ECO:0000256" key="14">
    <source>
        <dbReference type="ARBA" id="ARBA00050401"/>
    </source>
</evidence>
<name>A0A916VJI0_9GAMM</name>
<reference evidence="22" key="1">
    <citation type="journal article" date="2014" name="Int. J. Syst. Evol. Microbiol.">
        <title>Complete genome sequence of Corynebacterium casei LMG S-19264T (=DSM 44701T), isolated from a smear-ripened cheese.</title>
        <authorList>
            <consortium name="US DOE Joint Genome Institute (JGI-PGF)"/>
            <person name="Walter F."/>
            <person name="Albersmeier A."/>
            <person name="Kalinowski J."/>
            <person name="Ruckert C."/>
        </authorList>
    </citation>
    <scope>NUCLEOTIDE SEQUENCE</scope>
    <source>
        <strain evidence="22">CGMCC 1.15425</strain>
    </source>
</reference>
<dbReference type="RefSeq" id="WP_068810358.1">
    <property type="nucleotide sequence ID" value="NZ_BMIY01000009.1"/>
</dbReference>
<dbReference type="EMBL" id="BMIY01000009">
    <property type="protein sequence ID" value="GFZ78893.1"/>
    <property type="molecule type" value="Genomic_DNA"/>
</dbReference>
<keyword evidence="3" id="KW-1003">Cell membrane</keyword>
<evidence type="ECO:0000256" key="12">
    <source>
        <dbReference type="ARBA" id="ARBA00023136"/>
    </source>
</evidence>
<keyword evidence="5 18" id="KW-0489">Methyltransferase</keyword>
<dbReference type="EC" id="3.4.23.43" evidence="15 18"/>
<dbReference type="PANTHER" id="PTHR30487:SF0">
    <property type="entry name" value="PREPILIN LEADER PEPTIDASE_N-METHYLTRANSFERASE-RELATED"/>
    <property type="match status" value="1"/>
</dbReference>
<feature type="transmembrane region" description="Helical" evidence="19">
    <location>
        <begin position="12"/>
        <end position="33"/>
    </location>
</feature>
<dbReference type="OrthoDB" id="9789291at2"/>
<evidence type="ECO:0000256" key="1">
    <source>
        <dbReference type="ARBA" id="ARBA00004429"/>
    </source>
</evidence>
<dbReference type="PRINTS" id="PR00864">
    <property type="entry name" value="PREPILNPTASE"/>
</dbReference>
<accession>A0A916VJI0</accession>
<sequence length="298" mass="32633">MTFIEVLQGSQPLTITLVTVLGLLTGSFLNVVIHRVPIMLQRDWQQQCCEFLERSAESLKLTDPVPDHKVFNLANPPSHCPGCNKPIRPWQNVPVVSYILLKGKCAGCKTPIHWRYPTVEIATALLSGLVAWRFGATPACLAALILTWILISLTMIDLDHQLLPDNMTMPLLWLGLALSVTPYGIGTTAQEAVLGAVFGYLSLWSVYWTFRLLTGREGMGFGDFKLLAALGAWLGWQSLLGIIILSSLAGAVIGIALIILAGRDKNRPMPFGPCLATAGFIALIWGPQLNQWYLSVLT</sequence>
<protein>
    <recommendedName>
        <fullName evidence="16 18">Prepilin leader peptidase/N-methyltransferase</fullName>
        <ecNumber evidence="18">2.1.1.-</ecNumber>
        <ecNumber evidence="15 18">3.4.23.43</ecNumber>
    </recommendedName>
</protein>
<comment type="caution">
    <text evidence="22">The sequence shown here is derived from an EMBL/GenBank/DDBJ whole genome shotgun (WGS) entry which is preliminary data.</text>
</comment>
<evidence type="ECO:0000256" key="13">
    <source>
        <dbReference type="ARBA" id="ARBA00023268"/>
    </source>
</evidence>
<evidence type="ECO:0000256" key="16">
    <source>
        <dbReference type="ARBA" id="ARBA00071870"/>
    </source>
</evidence>
<keyword evidence="13 18" id="KW-0511">Multifunctional enzyme</keyword>
<dbReference type="GO" id="GO:0008168">
    <property type="term" value="F:methyltransferase activity"/>
    <property type="evidence" value="ECO:0007669"/>
    <property type="project" value="UniProtKB-KW"/>
</dbReference>
<evidence type="ECO:0000313" key="23">
    <source>
        <dbReference type="Proteomes" id="UP000627715"/>
    </source>
</evidence>
<organism evidence="22 23">
    <name type="scientific">Pseudohongiella nitratireducens</name>
    <dbReference type="NCBI Taxonomy" id="1768907"/>
    <lineage>
        <taxon>Bacteria</taxon>
        <taxon>Pseudomonadati</taxon>
        <taxon>Pseudomonadota</taxon>
        <taxon>Gammaproteobacteria</taxon>
        <taxon>Pseudomonadales</taxon>
        <taxon>Pseudohongiellaceae</taxon>
        <taxon>Pseudohongiella</taxon>
    </lineage>
</organism>
<keyword evidence="23" id="KW-1185">Reference proteome</keyword>
<comment type="function">
    <text evidence="18">Plays an essential role in type IV pili and type II pseudopili formation by proteolytically removing the leader sequence from substrate proteins and subsequently monomethylating the alpha-amino group of the newly exposed N-terminal phenylalanine.</text>
</comment>
<keyword evidence="10 18" id="KW-0378">Hydrolase</keyword>
<dbReference type="AlphaFoldDB" id="A0A916VJI0"/>
<evidence type="ECO:0000256" key="10">
    <source>
        <dbReference type="ARBA" id="ARBA00022801"/>
    </source>
</evidence>
<evidence type="ECO:0000259" key="20">
    <source>
        <dbReference type="Pfam" id="PF01478"/>
    </source>
</evidence>
<dbReference type="GO" id="GO:0004190">
    <property type="term" value="F:aspartic-type endopeptidase activity"/>
    <property type="evidence" value="ECO:0007669"/>
    <property type="project" value="UniProtKB-EC"/>
</dbReference>
<keyword evidence="11 19" id="KW-1133">Transmembrane helix</keyword>
<keyword evidence="8" id="KW-0949">S-adenosyl-L-methionine</keyword>
<evidence type="ECO:0000256" key="19">
    <source>
        <dbReference type="SAM" id="Phobius"/>
    </source>
</evidence>
<dbReference type="InterPro" id="IPR000045">
    <property type="entry name" value="Prepilin_IV_endopep_pep"/>
</dbReference>
<dbReference type="GO" id="GO:0006465">
    <property type="term" value="P:signal peptide processing"/>
    <property type="evidence" value="ECO:0007669"/>
    <property type="project" value="TreeGrafter"/>
</dbReference>
<dbReference type="PANTHER" id="PTHR30487">
    <property type="entry name" value="TYPE 4 PREPILIN-LIKE PROTEINS LEADER PEPTIDE-PROCESSING ENZYME"/>
    <property type="match status" value="1"/>
</dbReference>
<dbReference type="GO" id="GO:0032259">
    <property type="term" value="P:methylation"/>
    <property type="evidence" value="ECO:0007669"/>
    <property type="project" value="UniProtKB-KW"/>
</dbReference>
<feature type="transmembrane region" description="Helical" evidence="19">
    <location>
        <begin position="134"/>
        <end position="156"/>
    </location>
</feature>
<keyword evidence="4" id="KW-0997">Cell inner membrane</keyword>
<evidence type="ECO:0000256" key="6">
    <source>
        <dbReference type="ARBA" id="ARBA00022670"/>
    </source>
</evidence>
<evidence type="ECO:0000256" key="9">
    <source>
        <dbReference type="ARBA" id="ARBA00022692"/>
    </source>
</evidence>
<comment type="catalytic activity">
    <reaction evidence="14 18">
        <text>Typically cleaves a -Gly-|-Phe- bond to release an N-terminal, basic peptide of 5-8 residues from type IV prepilin, and then N-methylates the new N-terminal amino group, the methyl donor being S-adenosyl-L-methionine.</text>
        <dbReference type="EC" id="3.4.23.43"/>
    </reaction>
</comment>
<keyword evidence="6 18" id="KW-0645">Protease</keyword>
<evidence type="ECO:0000256" key="11">
    <source>
        <dbReference type="ARBA" id="ARBA00022989"/>
    </source>
</evidence>
<evidence type="ECO:0000256" key="4">
    <source>
        <dbReference type="ARBA" id="ARBA00022519"/>
    </source>
</evidence>
<dbReference type="InterPro" id="IPR050882">
    <property type="entry name" value="Prepilin_peptidase/N-MTase"/>
</dbReference>
<evidence type="ECO:0000256" key="7">
    <source>
        <dbReference type="ARBA" id="ARBA00022679"/>
    </source>
</evidence>
<dbReference type="Pfam" id="PF01478">
    <property type="entry name" value="Peptidase_A24"/>
    <property type="match status" value="1"/>
</dbReference>
<evidence type="ECO:0000256" key="15">
    <source>
        <dbReference type="ARBA" id="ARBA00067082"/>
    </source>
</evidence>
<gene>
    <name evidence="22" type="ORF">GCM10011403_22550</name>
</gene>
<evidence type="ECO:0000256" key="2">
    <source>
        <dbReference type="ARBA" id="ARBA00005801"/>
    </source>
</evidence>
<keyword evidence="12 19" id="KW-0472">Membrane</keyword>
<keyword evidence="9 18" id="KW-0812">Transmembrane</keyword>
<evidence type="ECO:0000256" key="8">
    <source>
        <dbReference type="ARBA" id="ARBA00022691"/>
    </source>
</evidence>
<feature type="domain" description="Prepilin peptidase A24 N-terminal" evidence="21">
    <location>
        <begin position="20"/>
        <end position="134"/>
    </location>
</feature>
<dbReference type="FunFam" id="1.20.120.1220:FF:000001">
    <property type="entry name" value="Type 4 prepilin-like proteins leader peptide-processing enzyme"/>
    <property type="match status" value="1"/>
</dbReference>
<proteinExistence type="inferred from homology"/>
<evidence type="ECO:0000313" key="22">
    <source>
        <dbReference type="EMBL" id="GFZ78893.1"/>
    </source>
</evidence>
<feature type="transmembrane region" description="Helical" evidence="19">
    <location>
        <begin position="168"/>
        <end position="185"/>
    </location>
</feature>
<dbReference type="Pfam" id="PF06750">
    <property type="entry name" value="A24_N_bact"/>
    <property type="match status" value="1"/>
</dbReference>
<evidence type="ECO:0000256" key="3">
    <source>
        <dbReference type="ARBA" id="ARBA00022475"/>
    </source>
</evidence>
<feature type="transmembrane region" description="Helical" evidence="19">
    <location>
        <begin position="271"/>
        <end position="288"/>
    </location>
</feature>
<dbReference type="Gene3D" id="1.20.120.1220">
    <property type="match status" value="1"/>
</dbReference>
<dbReference type="EC" id="2.1.1.-" evidence="18"/>
<dbReference type="GO" id="GO:0005886">
    <property type="term" value="C:plasma membrane"/>
    <property type="evidence" value="ECO:0007669"/>
    <property type="project" value="UniProtKB-SubCell"/>
</dbReference>
<feature type="transmembrane region" description="Helical" evidence="19">
    <location>
        <begin position="230"/>
        <end position="259"/>
    </location>
</feature>
<dbReference type="InterPro" id="IPR010627">
    <property type="entry name" value="Prepilin_pept_A24_N"/>
</dbReference>
<evidence type="ECO:0000256" key="5">
    <source>
        <dbReference type="ARBA" id="ARBA00022603"/>
    </source>
</evidence>
<comment type="subcellular location">
    <subcellularLocation>
        <location evidence="1">Cell inner membrane</location>
        <topology evidence="1">Multi-pass membrane protein</topology>
    </subcellularLocation>
    <subcellularLocation>
        <location evidence="18">Cell membrane</location>
        <topology evidence="18">Multi-pass membrane protein</topology>
    </subcellularLocation>
</comment>
<feature type="transmembrane region" description="Helical" evidence="19">
    <location>
        <begin position="192"/>
        <end position="210"/>
    </location>
</feature>
<feature type="domain" description="Prepilin type IV endopeptidase peptidase" evidence="20">
    <location>
        <begin position="144"/>
        <end position="255"/>
    </location>
</feature>
<reference evidence="22" key="2">
    <citation type="submission" date="2020-09" db="EMBL/GenBank/DDBJ databases">
        <authorList>
            <person name="Sun Q."/>
            <person name="Zhou Y."/>
        </authorList>
    </citation>
    <scope>NUCLEOTIDE SEQUENCE</scope>
    <source>
        <strain evidence="22">CGMCC 1.15425</strain>
    </source>
</reference>
<dbReference type="Proteomes" id="UP000627715">
    <property type="component" value="Unassembled WGS sequence"/>
</dbReference>
<evidence type="ECO:0000256" key="17">
    <source>
        <dbReference type="RuleBase" id="RU003793"/>
    </source>
</evidence>